<proteinExistence type="predicted"/>
<comment type="caution">
    <text evidence="4">The sequence shown here is derived from an EMBL/GenBank/DDBJ whole genome shotgun (WGS) entry which is preliminary data.</text>
</comment>
<feature type="compositionally biased region" description="Basic and acidic residues" evidence="1">
    <location>
        <begin position="70"/>
        <end position="106"/>
    </location>
</feature>
<reference evidence="4" key="1">
    <citation type="submission" date="2020-08" db="EMBL/GenBank/DDBJ databases">
        <title>Genome public.</title>
        <authorList>
            <person name="Liu C."/>
            <person name="Sun Q."/>
        </authorList>
    </citation>
    <scope>NUCLEOTIDE SEQUENCE</scope>
    <source>
        <strain evidence="4">BX12</strain>
    </source>
</reference>
<dbReference type="Pfam" id="PF00041">
    <property type="entry name" value="fn3"/>
    <property type="match status" value="1"/>
</dbReference>
<dbReference type="RefSeq" id="WP_187304069.1">
    <property type="nucleotide sequence ID" value="NZ_JACRYT010000022.1"/>
</dbReference>
<feature type="compositionally biased region" description="Polar residues" evidence="1">
    <location>
        <begin position="59"/>
        <end position="69"/>
    </location>
</feature>
<feature type="domain" description="Fibronectin type-III" evidence="2">
    <location>
        <begin position="1058"/>
        <end position="1132"/>
    </location>
</feature>
<dbReference type="InterPro" id="IPR013783">
    <property type="entry name" value="Ig-like_fold"/>
</dbReference>
<dbReference type="InterPro" id="IPR003961">
    <property type="entry name" value="FN3_dom"/>
</dbReference>
<evidence type="ECO:0000259" key="2">
    <source>
        <dbReference type="Pfam" id="PF00041"/>
    </source>
</evidence>
<dbReference type="AlphaFoldDB" id="A0A923NPQ9"/>
<sequence length="1147" mass="128913">MNHSVKRNLAFFLSLIMLVTVFSPLSKTEHVWAEEREAEEVTDVVGPEPLENEEAEGPSFSSQEGQENPSQRDNKVEEKKKAEIKSEAAEPERKSTEKNAMDKAKISEVKAERKTATKIAVTKVPEPYAFISDSGRSDYNPKGIEITVFYDDGTSEIVTMASDGDAYTDYGEKDYSFKVEISGFWDIKLGENTLKAAYIRENDYKVDEEEELLSVNFSVEGVEAPLPKSIRIVETKAYQNLQSQKVCAGFSGYGFEADGTITIEADYGQYGKKEIRYRDFFSVPYDPSSRITVEDPVIQPGKNEIQVTYEKEIDGDYQEICSTAFTVMGVKEKLPVNLEVEQMPENLIAYIDEFGQTKYHYSEDFGAWKLKIHYDDGSEKIVDMDGGSPLNLRDDLSGIYTNIEIKATDLEIKNNDVTLEYRINSQYNAEPLKIIRNQDLKIQGIAAKIANAIEIAQYPKTTGVYAGLDDDSEYENLKARVLYTDGTEEVVSWDPDIREMEQPICCGGSYGLFLEPIDLKPGENKCDLIYGTGDWEWGELDEEKMRVTFTISAKSFTDYDPSLITDQTVESVIRSSGNAILNANQEMWLDMNTNDPESIHYQYRNNVQKCYDRVFLDTSGLLTVYDGNGKVLGKHTNVKDFSEDRILLQNGDLYTVKDNRKITSDVENWVESGSDILKILKKDGTLLRVTQQAPIATEVVDTGVADVNAGGWVRKNGDLYTDTYDWDTESYGIQKKVENIDYLCNYFFAVSKDGSTYYNGEKILDKRIKAYSYELSLIVDEDNVIYENYSFPTTIQSLPGKFLKFSPRGYWTQNGEHYNRNGKLEEIVDSRGSFRLKADGTLLVNGKKLLTHVSSISWQTTPSLITRTDGTVWIFDQETPKNRARISIPRMLQRGGKDIQSLTIAAIPPKIYTGKPYTPSLIIKDGTKVLKQGVDYVLSYANNVNAGTAKVTITGKGSYTGAITKPFTITKAPSAITAKNFTKTYGNKSFLLGAKVNSGGKLTYKSSSAKVATVSNTGRVTLKGPGKATITITAAATANYNGVTKRVTITVKPKKVAGLKVKKGKKRMTVSWKRDKKATGYQITYAQNKKFQKGKKNITIRRNKTVKRIIKKLKARKTYYVKVRAYKKVGKTKLYGAYSKTRKVRIR</sequence>
<protein>
    <submittedName>
        <fullName evidence="4">Fibronectin type III domain-containing protein</fullName>
    </submittedName>
</protein>
<dbReference type="CDD" id="cd00063">
    <property type="entry name" value="FN3"/>
    <property type="match status" value="1"/>
</dbReference>
<feature type="region of interest" description="Disordered" evidence="1">
    <location>
        <begin position="35"/>
        <end position="106"/>
    </location>
</feature>
<evidence type="ECO:0000259" key="3">
    <source>
        <dbReference type="Pfam" id="PF02368"/>
    </source>
</evidence>
<accession>A0A923NPQ9</accession>
<dbReference type="Gene3D" id="2.60.40.10">
    <property type="entry name" value="Immunoglobulins"/>
    <property type="match status" value="1"/>
</dbReference>
<dbReference type="InterPro" id="IPR003343">
    <property type="entry name" value="Big_2"/>
</dbReference>
<dbReference type="SUPFAM" id="SSF49373">
    <property type="entry name" value="Invasin/intimin cell-adhesion fragments"/>
    <property type="match status" value="1"/>
</dbReference>
<keyword evidence="5" id="KW-1185">Reference proteome</keyword>
<dbReference type="SUPFAM" id="SSF49265">
    <property type="entry name" value="Fibronectin type III"/>
    <property type="match status" value="1"/>
</dbReference>
<evidence type="ECO:0000256" key="1">
    <source>
        <dbReference type="SAM" id="MobiDB-lite"/>
    </source>
</evidence>
<feature type="domain" description="BIG2" evidence="3">
    <location>
        <begin position="997"/>
        <end position="1036"/>
    </location>
</feature>
<evidence type="ECO:0000313" key="5">
    <source>
        <dbReference type="Proteomes" id="UP000602647"/>
    </source>
</evidence>
<dbReference type="InterPro" id="IPR036116">
    <property type="entry name" value="FN3_sf"/>
</dbReference>
<dbReference type="EMBL" id="JACRYT010000022">
    <property type="protein sequence ID" value="MBC6680972.1"/>
    <property type="molecule type" value="Genomic_DNA"/>
</dbReference>
<organism evidence="4 5">
    <name type="scientific">Zhenpiania hominis</name>
    <dbReference type="NCBI Taxonomy" id="2763644"/>
    <lineage>
        <taxon>Bacteria</taxon>
        <taxon>Bacillati</taxon>
        <taxon>Bacillota</taxon>
        <taxon>Clostridia</taxon>
        <taxon>Peptostreptococcales</taxon>
        <taxon>Anaerovoracaceae</taxon>
        <taxon>Zhenpiania</taxon>
    </lineage>
</organism>
<dbReference type="InterPro" id="IPR008964">
    <property type="entry name" value="Invasin/intimin_cell_adhesion"/>
</dbReference>
<gene>
    <name evidence="4" type="ORF">H9L42_14205</name>
</gene>
<dbReference type="Gene3D" id="2.60.40.1080">
    <property type="match status" value="1"/>
</dbReference>
<dbReference type="Pfam" id="PF02368">
    <property type="entry name" value="Big_2"/>
    <property type="match status" value="1"/>
</dbReference>
<dbReference type="Proteomes" id="UP000602647">
    <property type="component" value="Unassembled WGS sequence"/>
</dbReference>
<evidence type="ECO:0000313" key="4">
    <source>
        <dbReference type="EMBL" id="MBC6680972.1"/>
    </source>
</evidence>
<name>A0A923NPQ9_9FIRM</name>